<dbReference type="Proteomes" id="UP000467252">
    <property type="component" value="Chromosome"/>
</dbReference>
<dbReference type="InterPro" id="IPR000387">
    <property type="entry name" value="Tyr_Pase_dom"/>
</dbReference>
<dbReference type="AlphaFoldDB" id="A0A7I7UQ08"/>
<dbReference type="GO" id="GO:0004721">
    <property type="term" value="F:phosphoprotein phosphatase activity"/>
    <property type="evidence" value="ECO:0007669"/>
    <property type="project" value="InterPro"/>
</dbReference>
<accession>A0A7I7UQ08</accession>
<dbReference type="Pfam" id="PF13350">
    <property type="entry name" value="Y_phosphatase3"/>
    <property type="match status" value="1"/>
</dbReference>
<organism evidence="2 3">
    <name type="scientific">Mycolicibacterium pulveris</name>
    <name type="common">Mycobacterium pulveris</name>
    <dbReference type="NCBI Taxonomy" id="36813"/>
    <lineage>
        <taxon>Bacteria</taxon>
        <taxon>Bacillati</taxon>
        <taxon>Actinomycetota</taxon>
        <taxon>Actinomycetes</taxon>
        <taxon>Mycobacteriales</taxon>
        <taxon>Mycobacteriaceae</taxon>
        <taxon>Mycolicibacterium</taxon>
    </lineage>
</organism>
<dbReference type="PROSITE" id="PS00383">
    <property type="entry name" value="TYR_PHOSPHATASE_1"/>
    <property type="match status" value="1"/>
</dbReference>
<dbReference type="InterPro" id="IPR016130">
    <property type="entry name" value="Tyr_Pase_AS"/>
</dbReference>
<feature type="domain" description="Tyrosine specific protein phosphatases" evidence="1">
    <location>
        <begin position="108"/>
        <end position="176"/>
    </location>
</feature>
<evidence type="ECO:0000313" key="3">
    <source>
        <dbReference type="Proteomes" id="UP000467252"/>
    </source>
</evidence>
<dbReference type="Gene3D" id="3.90.190.10">
    <property type="entry name" value="Protein tyrosine phosphatase superfamily"/>
    <property type="match status" value="1"/>
</dbReference>
<dbReference type="InterPro" id="IPR026893">
    <property type="entry name" value="Tyr/Ser_Pase_IphP-type"/>
</dbReference>
<dbReference type="RefSeq" id="WP_163903682.1">
    <property type="nucleotide sequence ID" value="NZ_AP022599.1"/>
</dbReference>
<gene>
    <name evidence="2" type="ORF">MPUL_42580</name>
</gene>
<dbReference type="PROSITE" id="PS50056">
    <property type="entry name" value="TYR_PHOSPHATASE_2"/>
    <property type="match status" value="1"/>
</dbReference>
<sequence length="246" mass="26225">MNARPTPHLANLRDLGGLRSAGGRRLRGGLLLRSDAPHPGDLIPSSVAWPPSLVLDLRSATSRHVGHPLEADGTRVVWFPMAADADPSAALLRGAAFDIAVLYQRILSELGTHIATIFELILGADGPTLVHCVAGKDRTGVLVAVLLAAAEVARAEIVTDYHATSPNMAAVMERMVETVAPAKRSKFRRRLAEAPPGLFSTPSEGIAAVLDELDSHRGGPIGWLRERGVDQRQIDSFRARILIAGA</sequence>
<keyword evidence="3" id="KW-1185">Reference proteome</keyword>
<name>A0A7I7UQ08_MYCPV</name>
<dbReference type="EMBL" id="AP022599">
    <property type="protein sequence ID" value="BBY83100.1"/>
    <property type="molecule type" value="Genomic_DNA"/>
</dbReference>
<reference evidence="2 3" key="1">
    <citation type="journal article" date="2019" name="Emerg. Microbes Infect.">
        <title>Comprehensive subspecies identification of 175 nontuberculous mycobacteria species based on 7547 genomic profiles.</title>
        <authorList>
            <person name="Matsumoto Y."/>
            <person name="Kinjo T."/>
            <person name="Motooka D."/>
            <person name="Nabeya D."/>
            <person name="Jung N."/>
            <person name="Uechi K."/>
            <person name="Horii T."/>
            <person name="Iida T."/>
            <person name="Fujita J."/>
            <person name="Nakamura S."/>
        </authorList>
    </citation>
    <scope>NUCLEOTIDE SEQUENCE [LARGE SCALE GENOMIC DNA]</scope>
    <source>
        <strain evidence="2 3">JCM 6370</strain>
    </source>
</reference>
<evidence type="ECO:0000313" key="2">
    <source>
        <dbReference type="EMBL" id="BBY83100.1"/>
    </source>
</evidence>
<dbReference type="InterPro" id="IPR029021">
    <property type="entry name" value="Prot-tyrosine_phosphatase-like"/>
</dbReference>
<evidence type="ECO:0000259" key="1">
    <source>
        <dbReference type="PROSITE" id="PS50056"/>
    </source>
</evidence>
<protein>
    <recommendedName>
        <fullName evidence="1">Tyrosine specific protein phosphatases domain-containing protein</fullName>
    </recommendedName>
</protein>
<dbReference type="SUPFAM" id="SSF52799">
    <property type="entry name" value="(Phosphotyrosine protein) phosphatases II"/>
    <property type="match status" value="1"/>
</dbReference>
<proteinExistence type="predicted"/>